<dbReference type="GO" id="GO:0005737">
    <property type="term" value="C:cytoplasm"/>
    <property type="evidence" value="ECO:0007669"/>
    <property type="project" value="TreeGrafter"/>
</dbReference>
<reference evidence="4" key="1">
    <citation type="journal article" date="2021" name="Nat. Commun.">
        <title>Genetic determinants of endophytism in the Arabidopsis root mycobiome.</title>
        <authorList>
            <person name="Mesny F."/>
            <person name="Miyauchi S."/>
            <person name="Thiergart T."/>
            <person name="Pickel B."/>
            <person name="Atanasova L."/>
            <person name="Karlsson M."/>
            <person name="Huettel B."/>
            <person name="Barry K.W."/>
            <person name="Haridas S."/>
            <person name="Chen C."/>
            <person name="Bauer D."/>
            <person name="Andreopoulos W."/>
            <person name="Pangilinan J."/>
            <person name="LaButti K."/>
            <person name="Riley R."/>
            <person name="Lipzen A."/>
            <person name="Clum A."/>
            <person name="Drula E."/>
            <person name="Henrissat B."/>
            <person name="Kohler A."/>
            <person name="Grigoriev I.V."/>
            <person name="Martin F.M."/>
            <person name="Hacquard S."/>
        </authorList>
    </citation>
    <scope>NUCLEOTIDE SEQUENCE</scope>
    <source>
        <strain evidence="4">MPI-CAGE-CH-0243</strain>
    </source>
</reference>
<dbReference type="AlphaFoldDB" id="A0A9P9D481"/>
<comment type="caution">
    <text evidence="4">The sequence shown here is derived from an EMBL/GenBank/DDBJ whole genome shotgun (WGS) entry which is preliminary data.</text>
</comment>
<accession>A0A9P9D481</accession>
<dbReference type="PANTHER" id="PTHR42850:SF4">
    <property type="entry name" value="ZINC-DEPENDENT ENDOPOLYPHOSPHATASE"/>
    <property type="match status" value="1"/>
</dbReference>
<dbReference type="InterPro" id="IPR050126">
    <property type="entry name" value="Ap4A_hydrolase"/>
</dbReference>
<dbReference type="Gene3D" id="3.60.21.10">
    <property type="match status" value="1"/>
</dbReference>
<gene>
    <name evidence="4" type="ORF">B0J11DRAFT_187576</name>
</gene>
<keyword evidence="2" id="KW-0812">Transmembrane</keyword>
<evidence type="ECO:0000256" key="1">
    <source>
        <dbReference type="SAM" id="MobiDB-lite"/>
    </source>
</evidence>
<sequence length="388" mass="44289">MSQFHRDQIYTPEHRLIDLIPDNLDTSDEEDAFYNQDDEDYFIHPKWKAVIRQTTNRIPKRIQRYSVLYLFLLLVAWVAWKAHFGPQYAQYRKDQIEMDTPPKGAFGSNMRPHFKDMIHLKTLDEKHLPKHNKRLVVVGDVHGCKQELEELLRKVEFNDKNDHLILAGDIIAKGPDSPGVVALAQKLGASCVRGNHEDKVLLSIAAESSEHHKIVPESDENPEGIPDNVEVESSHSDKNLRKLVKQFSKAQINWLQQCPVILQVGKVPHIGEVVVVHAGLVPGIALEQQDPFQCMNMRTIDLKTRLPSEGRDHTHWEKFWNHQQKKLAKHERTTVIYGHDAKRGLNVQKHSFGLDSNCVRGGQLTAMVIDASGNSKIVQVDCKTNYTA</sequence>
<dbReference type="InterPro" id="IPR029052">
    <property type="entry name" value="Metallo-depent_PP-like"/>
</dbReference>
<dbReference type="SUPFAM" id="SSF56300">
    <property type="entry name" value="Metallo-dependent phosphatases"/>
    <property type="match status" value="1"/>
</dbReference>
<evidence type="ECO:0000313" key="5">
    <source>
        <dbReference type="Proteomes" id="UP000700596"/>
    </source>
</evidence>
<name>A0A9P9D481_9PLEO</name>
<keyword evidence="5" id="KW-1185">Reference proteome</keyword>
<dbReference type="OrthoDB" id="10267127at2759"/>
<evidence type="ECO:0000313" key="4">
    <source>
        <dbReference type="EMBL" id="KAH7112137.1"/>
    </source>
</evidence>
<keyword evidence="2" id="KW-1133">Transmembrane helix</keyword>
<dbReference type="GO" id="GO:0016791">
    <property type="term" value="F:phosphatase activity"/>
    <property type="evidence" value="ECO:0007669"/>
    <property type="project" value="TreeGrafter"/>
</dbReference>
<dbReference type="EMBL" id="JAGMWT010000022">
    <property type="protein sequence ID" value="KAH7112137.1"/>
    <property type="molecule type" value="Genomic_DNA"/>
</dbReference>
<evidence type="ECO:0000259" key="3">
    <source>
        <dbReference type="Pfam" id="PF00149"/>
    </source>
</evidence>
<dbReference type="PANTHER" id="PTHR42850">
    <property type="entry name" value="METALLOPHOSPHOESTERASE"/>
    <property type="match status" value="1"/>
</dbReference>
<keyword evidence="2" id="KW-0472">Membrane</keyword>
<dbReference type="Proteomes" id="UP000700596">
    <property type="component" value="Unassembled WGS sequence"/>
</dbReference>
<evidence type="ECO:0000256" key="2">
    <source>
        <dbReference type="SAM" id="Phobius"/>
    </source>
</evidence>
<dbReference type="Pfam" id="PF00149">
    <property type="entry name" value="Metallophos"/>
    <property type="match status" value="1"/>
</dbReference>
<dbReference type="CDD" id="cd00144">
    <property type="entry name" value="MPP_PPP_family"/>
    <property type="match status" value="1"/>
</dbReference>
<dbReference type="GO" id="GO:0006798">
    <property type="term" value="P:polyphosphate catabolic process"/>
    <property type="evidence" value="ECO:0007669"/>
    <property type="project" value="TreeGrafter"/>
</dbReference>
<organism evidence="4 5">
    <name type="scientific">Dendryphion nanum</name>
    <dbReference type="NCBI Taxonomy" id="256645"/>
    <lineage>
        <taxon>Eukaryota</taxon>
        <taxon>Fungi</taxon>
        <taxon>Dikarya</taxon>
        <taxon>Ascomycota</taxon>
        <taxon>Pezizomycotina</taxon>
        <taxon>Dothideomycetes</taxon>
        <taxon>Pleosporomycetidae</taxon>
        <taxon>Pleosporales</taxon>
        <taxon>Torulaceae</taxon>
        <taxon>Dendryphion</taxon>
    </lineage>
</organism>
<feature type="transmembrane region" description="Helical" evidence="2">
    <location>
        <begin position="62"/>
        <end position="80"/>
    </location>
</feature>
<protein>
    <submittedName>
        <fullName evidence="4">Serine/threonine protein phosphatase</fullName>
    </submittedName>
</protein>
<dbReference type="InterPro" id="IPR004843">
    <property type="entry name" value="Calcineurin-like_PHP"/>
</dbReference>
<feature type="region of interest" description="Disordered" evidence="1">
    <location>
        <begin position="211"/>
        <end position="236"/>
    </location>
</feature>
<dbReference type="GO" id="GO:0000298">
    <property type="term" value="F:endopolyphosphatase activity"/>
    <property type="evidence" value="ECO:0007669"/>
    <property type="project" value="TreeGrafter"/>
</dbReference>
<proteinExistence type="predicted"/>
<feature type="domain" description="Calcineurin-like phosphoesterase" evidence="3">
    <location>
        <begin position="134"/>
        <end position="343"/>
    </location>
</feature>